<organism evidence="3 4">
    <name type="scientific">Gilvimarinus gilvus</name>
    <dbReference type="NCBI Taxonomy" id="3058038"/>
    <lineage>
        <taxon>Bacteria</taxon>
        <taxon>Pseudomonadati</taxon>
        <taxon>Pseudomonadota</taxon>
        <taxon>Gammaproteobacteria</taxon>
        <taxon>Cellvibrionales</taxon>
        <taxon>Cellvibrionaceae</taxon>
        <taxon>Gilvimarinus</taxon>
    </lineage>
</organism>
<dbReference type="Pfam" id="PF07221">
    <property type="entry name" value="GlcNAc_2-epim"/>
    <property type="match status" value="1"/>
</dbReference>
<reference evidence="3 4" key="1">
    <citation type="submission" date="2023-11" db="EMBL/GenBank/DDBJ databases">
        <title>Gilvimarinus fulvus sp. nov., isolated from the surface of Kelp.</title>
        <authorList>
            <person name="Sun Y.Y."/>
            <person name="Gong Y."/>
            <person name="Du Z.J."/>
        </authorList>
    </citation>
    <scope>NUCLEOTIDE SEQUENCE [LARGE SCALE GENOMIC DNA]</scope>
    <source>
        <strain evidence="3 4">SDUM040013</strain>
    </source>
</reference>
<evidence type="ECO:0000313" key="4">
    <source>
        <dbReference type="Proteomes" id="UP001273505"/>
    </source>
</evidence>
<dbReference type="RefSeq" id="WP_302723731.1">
    <property type="nucleotide sequence ID" value="NZ_JAULRU010000692.1"/>
</dbReference>
<dbReference type="Proteomes" id="UP001273505">
    <property type="component" value="Unassembled WGS sequence"/>
</dbReference>
<dbReference type="PANTHER" id="PTHR15108">
    <property type="entry name" value="N-ACYLGLUCOSAMINE-2-EPIMERASE"/>
    <property type="match status" value="1"/>
</dbReference>
<evidence type="ECO:0000313" key="3">
    <source>
        <dbReference type="EMBL" id="MDX6850177.1"/>
    </source>
</evidence>
<keyword evidence="2" id="KW-0413">Isomerase</keyword>
<evidence type="ECO:0000256" key="1">
    <source>
        <dbReference type="ARBA" id="ARBA00008558"/>
    </source>
</evidence>
<dbReference type="EMBL" id="JAXAFO010000020">
    <property type="protein sequence ID" value="MDX6850177.1"/>
    <property type="molecule type" value="Genomic_DNA"/>
</dbReference>
<proteinExistence type="inferred from homology"/>
<gene>
    <name evidence="3" type="ORF">SCD92_12460</name>
</gene>
<comment type="caution">
    <text evidence="3">The sequence shown here is derived from an EMBL/GenBank/DDBJ whole genome shotgun (WGS) entry which is preliminary data.</text>
</comment>
<evidence type="ECO:0000256" key="2">
    <source>
        <dbReference type="ARBA" id="ARBA00023235"/>
    </source>
</evidence>
<keyword evidence="4" id="KW-1185">Reference proteome</keyword>
<accession>A0ABU4RZ93</accession>
<sequence length="383" mass="43409">MSKDLKQQSQRLSQWFQRQAIPFWREHSLVAKLGTSIERFDVTGGVDTAANVRVRVQARQAFFFTAAQSMGWCEDGAAIGARMLSFVETHAAHPSAGGGYTHLFNPQFEVLDQRQDLYDHAFFLLAYAWQYRVSKDASALAKAEALVAHFDARFYTDNGGWKEGDYEYSWRRQNPHMHLFEAFMALYEASGDEQWLARAGQMFELFKSVFFSADSGVLFEFFNEDWSLAPGADGQVVEPGHMFEWVWLLDWYQRLTGVEVDEYLQVLFHRGLELGYKADSGLVFDSVTPSGAVLQSSKRCWGLTELIKSCLVMARRGDSNAEALAARSVATLFDYYLCGTTPGTYVDQRGEHDEVIVDTAPASTLYHLLVLMQELQAYCDGER</sequence>
<dbReference type="InterPro" id="IPR010819">
    <property type="entry name" value="AGE/CE"/>
</dbReference>
<protein>
    <submittedName>
        <fullName evidence="3">AGE family epimerase/isomerase</fullName>
    </submittedName>
</protein>
<dbReference type="SUPFAM" id="SSF48208">
    <property type="entry name" value="Six-hairpin glycosidases"/>
    <property type="match status" value="1"/>
</dbReference>
<dbReference type="Gene3D" id="1.50.10.10">
    <property type="match status" value="1"/>
</dbReference>
<dbReference type="InterPro" id="IPR008928">
    <property type="entry name" value="6-hairpin_glycosidase_sf"/>
</dbReference>
<name>A0ABU4RZ93_9GAMM</name>
<comment type="similarity">
    <text evidence="1">Belongs to the N-acylglucosamine 2-epimerase family.</text>
</comment>
<dbReference type="InterPro" id="IPR012341">
    <property type="entry name" value="6hp_glycosidase-like_sf"/>
</dbReference>